<feature type="region of interest" description="Disordered" evidence="1">
    <location>
        <begin position="46"/>
        <end position="410"/>
    </location>
</feature>
<feature type="compositionally biased region" description="Basic and acidic residues" evidence="1">
    <location>
        <begin position="54"/>
        <end position="68"/>
    </location>
</feature>
<feature type="compositionally biased region" description="Polar residues" evidence="1">
    <location>
        <begin position="232"/>
        <end position="290"/>
    </location>
</feature>
<gene>
    <name evidence="2" type="ORF">CONCODRAFT_169149</name>
</gene>
<name>A0A137PB78_CONC2</name>
<accession>A0A137PB78</accession>
<reference evidence="2 3" key="1">
    <citation type="journal article" date="2015" name="Genome Biol. Evol.">
        <title>Phylogenomic analyses indicate that early fungi evolved digesting cell walls of algal ancestors of land plants.</title>
        <authorList>
            <person name="Chang Y."/>
            <person name="Wang S."/>
            <person name="Sekimoto S."/>
            <person name="Aerts A.L."/>
            <person name="Choi C."/>
            <person name="Clum A."/>
            <person name="LaButti K.M."/>
            <person name="Lindquist E.A."/>
            <person name="Yee Ngan C."/>
            <person name="Ohm R.A."/>
            <person name="Salamov A.A."/>
            <person name="Grigoriev I.V."/>
            <person name="Spatafora J.W."/>
            <person name="Berbee M.L."/>
        </authorList>
    </citation>
    <scope>NUCLEOTIDE SEQUENCE [LARGE SCALE GENOMIC DNA]</scope>
    <source>
        <strain evidence="2 3">NRRL 28638</strain>
    </source>
</reference>
<evidence type="ECO:0000313" key="2">
    <source>
        <dbReference type="EMBL" id="KXN72191.1"/>
    </source>
</evidence>
<feature type="compositionally biased region" description="Polar residues" evidence="1">
    <location>
        <begin position="328"/>
        <end position="345"/>
    </location>
</feature>
<feature type="compositionally biased region" description="Low complexity" evidence="1">
    <location>
        <begin position="351"/>
        <end position="406"/>
    </location>
</feature>
<feature type="compositionally biased region" description="Low complexity" evidence="1">
    <location>
        <begin position="83"/>
        <end position="95"/>
    </location>
</feature>
<dbReference type="AlphaFoldDB" id="A0A137PB78"/>
<feature type="compositionally biased region" description="Polar residues" evidence="1">
    <location>
        <begin position="69"/>
        <end position="82"/>
    </location>
</feature>
<keyword evidence="3" id="KW-1185">Reference proteome</keyword>
<feature type="region of interest" description="Disordered" evidence="1">
    <location>
        <begin position="1"/>
        <end position="34"/>
    </location>
</feature>
<protein>
    <submittedName>
        <fullName evidence="2">Uncharacterized protein</fullName>
    </submittedName>
</protein>
<dbReference type="Proteomes" id="UP000070444">
    <property type="component" value="Unassembled WGS sequence"/>
</dbReference>
<sequence>MSPTSRSSLNDEKSTMLEAPEYQAQLVTNAPESELKDVDLSALGLSNKYDIQSDPEKVVMKSSDKSTTENKAVNSEPQSSDPSKQSAGDKSGSQSDKSKGKDLDLGGTGLPPDVNPQQLEDFFKTLDKEGFDPSNPDPSIFEKLAPKLPDNWKSLFGVADNSKAQDASSSPNSHQNPSPDKSIQDSASSGQVGGSQPNPHSMDPSSQQSPDSGKVANQQPSLDQGMGLNIPTGENQPNNGQMQAPSDKSLSNSQQPQDQAAGAPSQQTPGQNPSMPNMNQSTTQEQTQGQYPDKKYPDQSPSMPDIKQLIPQGQAPGQDSGMPDISQLIAQAQGQAPDQGSSMPDISQLIAQAQAQAAPGQQAPNQGQVPSNPDQSPSQQPGQSQSTTQQPQGQSPDQSHGQPGSPALMMLQINKLKAKLQVYLT</sequence>
<feature type="compositionally biased region" description="Basic and acidic residues" evidence="1">
    <location>
        <begin position="121"/>
        <end position="131"/>
    </location>
</feature>
<feature type="compositionally biased region" description="Low complexity" evidence="1">
    <location>
        <begin position="168"/>
        <end position="179"/>
    </location>
</feature>
<dbReference type="EMBL" id="KQ964458">
    <property type="protein sequence ID" value="KXN72191.1"/>
    <property type="molecule type" value="Genomic_DNA"/>
</dbReference>
<proteinExistence type="predicted"/>
<feature type="compositionally biased region" description="Low complexity" evidence="1">
    <location>
        <begin position="203"/>
        <end position="212"/>
    </location>
</feature>
<feature type="compositionally biased region" description="Polar residues" evidence="1">
    <location>
        <begin position="184"/>
        <end position="199"/>
    </location>
</feature>
<evidence type="ECO:0000313" key="3">
    <source>
        <dbReference type="Proteomes" id="UP000070444"/>
    </source>
</evidence>
<evidence type="ECO:0000256" key="1">
    <source>
        <dbReference type="SAM" id="MobiDB-lite"/>
    </source>
</evidence>
<organism evidence="2 3">
    <name type="scientific">Conidiobolus coronatus (strain ATCC 28846 / CBS 209.66 / NRRL 28638)</name>
    <name type="common">Delacroixia coronata</name>
    <dbReference type="NCBI Taxonomy" id="796925"/>
    <lineage>
        <taxon>Eukaryota</taxon>
        <taxon>Fungi</taxon>
        <taxon>Fungi incertae sedis</taxon>
        <taxon>Zoopagomycota</taxon>
        <taxon>Entomophthoromycotina</taxon>
        <taxon>Entomophthoromycetes</taxon>
        <taxon>Entomophthorales</taxon>
        <taxon>Ancylistaceae</taxon>
        <taxon>Conidiobolus</taxon>
    </lineage>
</organism>